<dbReference type="RefSeq" id="WP_380632440.1">
    <property type="nucleotide sequence ID" value="NZ_JBHSQO010000002.1"/>
</dbReference>
<dbReference type="InterPro" id="IPR036388">
    <property type="entry name" value="WH-like_DNA-bd_sf"/>
</dbReference>
<comment type="caution">
    <text evidence="2">The sequence shown here is derived from an EMBL/GenBank/DDBJ whole genome shotgun (WGS) entry which is preliminary data.</text>
</comment>
<evidence type="ECO:0000313" key="2">
    <source>
        <dbReference type="EMBL" id="MFC6088220.1"/>
    </source>
</evidence>
<reference evidence="3" key="1">
    <citation type="journal article" date="2019" name="Int. J. Syst. Evol. Microbiol.">
        <title>The Global Catalogue of Microorganisms (GCM) 10K type strain sequencing project: providing services to taxonomists for standard genome sequencing and annotation.</title>
        <authorList>
            <consortium name="The Broad Institute Genomics Platform"/>
            <consortium name="The Broad Institute Genome Sequencing Center for Infectious Disease"/>
            <person name="Wu L."/>
            <person name="Ma J."/>
        </authorList>
    </citation>
    <scope>NUCLEOTIDE SEQUENCE [LARGE SCALE GENOMIC DNA]</scope>
    <source>
        <strain evidence="3">CGMCC 4.7246</strain>
    </source>
</reference>
<sequence length="213" mass="23406">MSIEAIGWALNDAPIPRDRGDAASLAAVLIGLANHADPNGRHAFPSIEKLIHYTRLSERTVRSALRSLQAINLIRPSDPAVIAAHIKRADRRPNGYDLTLRPFTEPADSHHHGLRALPPVDQHEGQITRLRPARNGFTRGSTRPRTVLNPPENRPSREPAPEARSPRPPCGECDARDSDPISARVIWLDEDRTRSVLCARCHPRATGAGEAAQ</sequence>
<gene>
    <name evidence="2" type="ORF">ACFP3R_02965</name>
</gene>
<protein>
    <submittedName>
        <fullName evidence="2">Helix-turn-helix domain-containing protein</fullName>
    </submittedName>
</protein>
<dbReference type="Gene3D" id="1.10.10.10">
    <property type="entry name" value="Winged helix-like DNA-binding domain superfamily/Winged helix DNA-binding domain"/>
    <property type="match status" value="1"/>
</dbReference>
<feature type="compositionally biased region" description="Basic and acidic residues" evidence="1">
    <location>
        <begin position="154"/>
        <end position="165"/>
    </location>
</feature>
<accession>A0ABW1NZI5</accession>
<organism evidence="2 3">
    <name type="scientific">Saccharothrix lopnurensis</name>
    <dbReference type="NCBI Taxonomy" id="1670621"/>
    <lineage>
        <taxon>Bacteria</taxon>
        <taxon>Bacillati</taxon>
        <taxon>Actinomycetota</taxon>
        <taxon>Actinomycetes</taxon>
        <taxon>Pseudonocardiales</taxon>
        <taxon>Pseudonocardiaceae</taxon>
        <taxon>Saccharothrix</taxon>
    </lineage>
</organism>
<evidence type="ECO:0000313" key="3">
    <source>
        <dbReference type="Proteomes" id="UP001596220"/>
    </source>
</evidence>
<feature type="region of interest" description="Disordered" evidence="1">
    <location>
        <begin position="103"/>
        <end position="177"/>
    </location>
</feature>
<name>A0ABW1NZI5_9PSEU</name>
<evidence type="ECO:0000256" key="1">
    <source>
        <dbReference type="SAM" id="MobiDB-lite"/>
    </source>
</evidence>
<proteinExistence type="predicted"/>
<dbReference type="Proteomes" id="UP001596220">
    <property type="component" value="Unassembled WGS sequence"/>
</dbReference>
<keyword evidence="3" id="KW-1185">Reference proteome</keyword>
<dbReference type="Pfam" id="PF13730">
    <property type="entry name" value="HTH_36"/>
    <property type="match status" value="1"/>
</dbReference>
<dbReference type="EMBL" id="JBHSQO010000002">
    <property type="protein sequence ID" value="MFC6088220.1"/>
    <property type="molecule type" value="Genomic_DNA"/>
</dbReference>